<dbReference type="RefSeq" id="WP_277191318.1">
    <property type="nucleotide sequence ID" value="NZ_JAROAV010000019.1"/>
</dbReference>
<proteinExistence type="predicted"/>
<dbReference type="Proteomes" id="UP001528912">
    <property type="component" value="Unassembled WGS sequence"/>
</dbReference>
<accession>A0ABT6C4M4</accession>
<protein>
    <submittedName>
        <fullName evidence="1">Uncharacterized protein</fullName>
    </submittedName>
</protein>
<evidence type="ECO:0000313" key="1">
    <source>
        <dbReference type="EMBL" id="MDF8263646.1"/>
    </source>
</evidence>
<reference evidence="1 2" key="1">
    <citation type="submission" date="2023-03" db="EMBL/GenBank/DDBJ databases">
        <title>YIM 133296 draft genome.</title>
        <authorList>
            <person name="Xiong L."/>
        </authorList>
    </citation>
    <scope>NUCLEOTIDE SEQUENCE [LARGE SCALE GENOMIC DNA]</scope>
    <source>
        <strain evidence="1 2">YIM 133296</strain>
    </source>
</reference>
<keyword evidence="2" id="KW-1185">Reference proteome</keyword>
<gene>
    <name evidence="1" type="ORF">P4R38_05245</name>
</gene>
<organism evidence="1 2">
    <name type="scientific">Luteipulveratus flavus</name>
    <dbReference type="NCBI Taxonomy" id="3031728"/>
    <lineage>
        <taxon>Bacteria</taxon>
        <taxon>Bacillati</taxon>
        <taxon>Actinomycetota</taxon>
        <taxon>Actinomycetes</taxon>
        <taxon>Micrococcales</taxon>
        <taxon>Dermacoccaceae</taxon>
        <taxon>Luteipulveratus</taxon>
    </lineage>
</organism>
<dbReference type="EMBL" id="JAROAV010000019">
    <property type="protein sequence ID" value="MDF8263646.1"/>
    <property type="molecule type" value="Genomic_DNA"/>
</dbReference>
<name>A0ABT6C4M4_9MICO</name>
<evidence type="ECO:0000313" key="2">
    <source>
        <dbReference type="Proteomes" id="UP001528912"/>
    </source>
</evidence>
<comment type="caution">
    <text evidence="1">The sequence shown here is derived from an EMBL/GenBank/DDBJ whole genome shotgun (WGS) entry which is preliminary data.</text>
</comment>
<sequence length="92" mass="10570">MGESQGEEAVMDHCVYRFEADDTPVGVIIFGELMQYDEQGLRFRAYENATIERVRLEDRSTGWRAERTTFPDEVCFGARGRIVHWPGVDLIA</sequence>